<gene>
    <name evidence="1" type="ORF">D8674_006855</name>
</gene>
<evidence type="ECO:0000313" key="1">
    <source>
        <dbReference type="EMBL" id="KAB2607138.1"/>
    </source>
</evidence>
<dbReference type="Proteomes" id="UP000327157">
    <property type="component" value="Chromosome 11"/>
</dbReference>
<dbReference type="EMBL" id="SMOL01000559">
    <property type="protein sequence ID" value="KAB2607138.1"/>
    <property type="molecule type" value="Genomic_DNA"/>
</dbReference>
<reference evidence="1 2" key="1">
    <citation type="submission" date="2019-09" db="EMBL/GenBank/DDBJ databases">
        <authorList>
            <person name="Ou C."/>
        </authorList>
    </citation>
    <scope>NUCLEOTIDE SEQUENCE [LARGE SCALE GENOMIC DNA]</scope>
    <source>
        <strain evidence="1">S2</strain>
        <tissue evidence="1">Leaf</tissue>
    </source>
</reference>
<dbReference type="OrthoDB" id="10551833at2759"/>
<sequence>MEEFGASRADQAVKNTKKSNAAFKWKELYVTKLEDVNKKEKKAAERLMSVSNGSCLETKPASCCLHGGRGSVIIKDQQKN</sequence>
<name>A0A5N5FVF4_9ROSA</name>
<protein>
    <submittedName>
        <fullName evidence="1">Uncharacterized protein</fullName>
    </submittedName>
</protein>
<evidence type="ECO:0000313" key="2">
    <source>
        <dbReference type="Proteomes" id="UP000327157"/>
    </source>
</evidence>
<reference evidence="2" key="2">
    <citation type="submission" date="2019-10" db="EMBL/GenBank/DDBJ databases">
        <title>A de novo genome assembly of a pear dwarfing rootstock.</title>
        <authorList>
            <person name="Wang F."/>
            <person name="Wang J."/>
            <person name="Li S."/>
            <person name="Zhang Y."/>
            <person name="Fang M."/>
            <person name="Ma L."/>
            <person name="Zhao Y."/>
            <person name="Jiang S."/>
        </authorList>
    </citation>
    <scope>NUCLEOTIDE SEQUENCE [LARGE SCALE GENOMIC DNA]</scope>
</reference>
<proteinExistence type="predicted"/>
<dbReference type="AlphaFoldDB" id="A0A5N5FVF4"/>
<organism evidence="1 2">
    <name type="scientific">Pyrus ussuriensis x Pyrus communis</name>
    <dbReference type="NCBI Taxonomy" id="2448454"/>
    <lineage>
        <taxon>Eukaryota</taxon>
        <taxon>Viridiplantae</taxon>
        <taxon>Streptophyta</taxon>
        <taxon>Embryophyta</taxon>
        <taxon>Tracheophyta</taxon>
        <taxon>Spermatophyta</taxon>
        <taxon>Magnoliopsida</taxon>
        <taxon>eudicotyledons</taxon>
        <taxon>Gunneridae</taxon>
        <taxon>Pentapetalae</taxon>
        <taxon>rosids</taxon>
        <taxon>fabids</taxon>
        <taxon>Rosales</taxon>
        <taxon>Rosaceae</taxon>
        <taxon>Amygdaloideae</taxon>
        <taxon>Maleae</taxon>
        <taxon>Pyrus</taxon>
    </lineage>
</organism>
<keyword evidence="2" id="KW-1185">Reference proteome</keyword>
<reference evidence="1 2" key="3">
    <citation type="submission" date="2019-11" db="EMBL/GenBank/DDBJ databases">
        <title>A de novo genome assembly of a pear dwarfing rootstock.</title>
        <authorList>
            <person name="Wang F."/>
            <person name="Wang J."/>
            <person name="Li S."/>
            <person name="Zhang Y."/>
            <person name="Fang M."/>
            <person name="Ma L."/>
            <person name="Zhao Y."/>
            <person name="Jiang S."/>
        </authorList>
    </citation>
    <scope>NUCLEOTIDE SEQUENCE [LARGE SCALE GENOMIC DNA]</scope>
    <source>
        <strain evidence="1">S2</strain>
        <tissue evidence="1">Leaf</tissue>
    </source>
</reference>
<comment type="caution">
    <text evidence="1">The sequence shown here is derived from an EMBL/GenBank/DDBJ whole genome shotgun (WGS) entry which is preliminary data.</text>
</comment>
<accession>A0A5N5FVF4</accession>